<evidence type="ECO:0000256" key="1">
    <source>
        <dbReference type="SAM" id="MobiDB-lite"/>
    </source>
</evidence>
<dbReference type="Proteomes" id="UP000789706">
    <property type="component" value="Unassembled WGS sequence"/>
</dbReference>
<feature type="region of interest" description="Disordered" evidence="1">
    <location>
        <begin position="28"/>
        <end position="52"/>
    </location>
</feature>
<protein>
    <submittedName>
        <fullName evidence="2">1626_t:CDS:1</fullName>
    </submittedName>
</protein>
<feature type="non-terminal residue" evidence="2">
    <location>
        <position position="105"/>
    </location>
</feature>
<sequence>MTRKQNRTCESCVFTYSTPQKLRTHYASTRNPCRPQDLPNQDPVPPPDPEIEYLDALGLFDSSEIGESSHSEANLSPEVEREYLEALGILEPISQFHQMDIISLG</sequence>
<evidence type="ECO:0000313" key="3">
    <source>
        <dbReference type="Proteomes" id="UP000789706"/>
    </source>
</evidence>
<accession>A0A9N9BSH8</accession>
<dbReference type="AlphaFoldDB" id="A0A9N9BSH8"/>
<reference evidence="2" key="1">
    <citation type="submission" date="2021-06" db="EMBL/GenBank/DDBJ databases">
        <authorList>
            <person name="Kallberg Y."/>
            <person name="Tangrot J."/>
            <person name="Rosling A."/>
        </authorList>
    </citation>
    <scope>NUCLEOTIDE SEQUENCE</scope>
    <source>
        <strain evidence="2">AZ414A</strain>
    </source>
</reference>
<dbReference type="EMBL" id="CAJVPK010001166">
    <property type="protein sequence ID" value="CAG8574535.1"/>
    <property type="molecule type" value="Genomic_DNA"/>
</dbReference>
<organism evidence="2 3">
    <name type="scientific">Diversispora eburnea</name>
    <dbReference type="NCBI Taxonomy" id="1213867"/>
    <lineage>
        <taxon>Eukaryota</taxon>
        <taxon>Fungi</taxon>
        <taxon>Fungi incertae sedis</taxon>
        <taxon>Mucoromycota</taxon>
        <taxon>Glomeromycotina</taxon>
        <taxon>Glomeromycetes</taxon>
        <taxon>Diversisporales</taxon>
        <taxon>Diversisporaceae</taxon>
        <taxon>Diversispora</taxon>
    </lineage>
</organism>
<evidence type="ECO:0000313" key="2">
    <source>
        <dbReference type="EMBL" id="CAG8574535.1"/>
    </source>
</evidence>
<keyword evidence="3" id="KW-1185">Reference proteome</keyword>
<gene>
    <name evidence="2" type="ORF">DEBURN_LOCUS8257</name>
</gene>
<comment type="caution">
    <text evidence="2">The sequence shown here is derived from an EMBL/GenBank/DDBJ whole genome shotgun (WGS) entry which is preliminary data.</text>
</comment>
<proteinExistence type="predicted"/>
<name>A0A9N9BSH8_9GLOM</name>